<feature type="transmembrane region" description="Helical" evidence="18">
    <location>
        <begin position="302"/>
        <end position="324"/>
    </location>
</feature>
<feature type="transmembrane region" description="Helical" evidence="18">
    <location>
        <begin position="49"/>
        <end position="66"/>
    </location>
</feature>
<evidence type="ECO:0000256" key="2">
    <source>
        <dbReference type="ARBA" id="ARBA00007012"/>
    </source>
</evidence>
<evidence type="ECO:0000256" key="6">
    <source>
        <dbReference type="ARBA" id="ARBA00022660"/>
    </source>
</evidence>
<dbReference type="GO" id="GO:0005743">
    <property type="term" value="C:mitochondrial inner membrane"/>
    <property type="evidence" value="ECO:0007669"/>
    <property type="project" value="UniProtKB-SubCell"/>
</dbReference>
<dbReference type="InterPro" id="IPR050175">
    <property type="entry name" value="Complex_I_Subunit_2"/>
</dbReference>
<keyword evidence="11 18" id="KW-1133">Transmembrane helix</keyword>
<feature type="transmembrane region" description="Helical" evidence="18">
    <location>
        <begin position="166"/>
        <end position="186"/>
    </location>
</feature>
<protein>
    <recommendedName>
        <fullName evidence="4">NADH-ubiquinone oxidoreductase chain 2</fullName>
        <ecNumber evidence="3">7.1.1.2</ecNumber>
    </recommendedName>
    <alternativeName>
        <fullName evidence="16">NADH dehydrogenase subunit 2</fullName>
    </alternativeName>
</protein>
<proteinExistence type="inferred from homology"/>
<reference evidence="20" key="1">
    <citation type="journal article" date="2015" name="Gene">
        <title>The complete mitochondrial DNA of Tegillarca granosa and comparative mitogenomic analyses of three Arcidae species.</title>
        <authorList>
            <person name="Sun S."/>
            <person name="Kong L."/>
            <person name="Yu H."/>
            <person name="Li Q."/>
        </authorList>
    </citation>
    <scope>NUCLEOTIDE SEQUENCE</scope>
</reference>
<evidence type="ECO:0000256" key="13">
    <source>
        <dbReference type="ARBA" id="ARBA00023075"/>
    </source>
</evidence>
<feature type="transmembrane region" description="Helical" evidence="18">
    <location>
        <begin position="278"/>
        <end position="295"/>
    </location>
</feature>
<feature type="transmembrane region" description="Helical" evidence="18">
    <location>
        <begin position="103"/>
        <end position="126"/>
    </location>
</feature>
<geneLocation type="mitochondrion" evidence="20"/>
<feature type="transmembrane region" description="Helical" evidence="18">
    <location>
        <begin position="72"/>
        <end position="91"/>
    </location>
</feature>
<evidence type="ECO:0000256" key="14">
    <source>
        <dbReference type="ARBA" id="ARBA00023128"/>
    </source>
</evidence>
<name>A0A0A7CJY7_TEGGR</name>
<gene>
    <name evidence="20" type="primary">ND2</name>
</gene>
<evidence type="ECO:0000256" key="10">
    <source>
        <dbReference type="ARBA" id="ARBA00022982"/>
    </source>
</evidence>
<evidence type="ECO:0000256" key="4">
    <source>
        <dbReference type="ARBA" id="ARBA00021008"/>
    </source>
</evidence>
<dbReference type="Pfam" id="PF00361">
    <property type="entry name" value="Proton_antipo_M"/>
    <property type="match status" value="1"/>
</dbReference>
<evidence type="ECO:0000313" key="20">
    <source>
        <dbReference type="EMBL" id="AID49111.1"/>
    </source>
</evidence>
<dbReference type="PANTHER" id="PTHR46552">
    <property type="entry name" value="NADH-UBIQUINONE OXIDOREDUCTASE CHAIN 2"/>
    <property type="match status" value="1"/>
</dbReference>
<evidence type="ECO:0000256" key="5">
    <source>
        <dbReference type="ARBA" id="ARBA00022448"/>
    </source>
</evidence>
<keyword evidence="13" id="KW-0830">Ubiquinone</keyword>
<sequence length="389" mass="43838">MGGWSMIYWFSKYEAGWWGRLFMNKQSINFWGWYAVAMKEKFVPEKIEWWQLPLLCLLLIGVVSSLSVSSWLVAFLFMDFVTIIFLVMLSVEGASSKYGPGIISFVVHQSIASAILYFSYFLYFWTSIYYDYVNLITMVGLFWKSALPPFHGWYASIFGEVSWSSVFLLSTVLKVPPTMLIGSIIIYSSWSYLWWGLCVYAMFFSSMAAAGQLSMRGFFGFLSMGNTCWKVLAFVISVEIYCFFFVIYAGTLLLLMMICKKWDVKKIVNLSNMSKEDGWLIACSSLSLAGVPPFAGFMPKLFICCSAVFSGSSVMVLVVIGYLVASVIGAAIYVDVASAAICARLFMFICPMVFPELLVVNPRVAMVFFLSQIAVAVGGMMAEITHFYF</sequence>
<dbReference type="InterPro" id="IPR001750">
    <property type="entry name" value="ND/Mrp_TM"/>
</dbReference>
<dbReference type="RefSeq" id="YP_009114574.1">
    <property type="nucleotide sequence ID" value="NC_026081.1"/>
</dbReference>
<comment type="catalytic activity">
    <reaction evidence="17">
        <text>a ubiquinone + NADH + 5 H(+)(in) = a ubiquinol + NAD(+) + 4 H(+)(out)</text>
        <dbReference type="Rhea" id="RHEA:29091"/>
        <dbReference type="Rhea" id="RHEA-COMP:9565"/>
        <dbReference type="Rhea" id="RHEA-COMP:9566"/>
        <dbReference type="ChEBI" id="CHEBI:15378"/>
        <dbReference type="ChEBI" id="CHEBI:16389"/>
        <dbReference type="ChEBI" id="CHEBI:17976"/>
        <dbReference type="ChEBI" id="CHEBI:57540"/>
        <dbReference type="ChEBI" id="CHEBI:57945"/>
        <dbReference type="EC" id="7.1.1.2"/>
    </reaction>
</comment>
<evidence type="ECO:0000256" key="18">
    <source>
        <dbReference type="SAM" id="Phobius"/>
    </source>
</evidence>
<comment type="similarity">
    <text evidence="2">Belongs to the complex I subunit 2 family.</text>
</comment>
<keyword evidence="14 20" id="KW-0496">Mitochondrion</keyword>
<keyword evidence="5" id="KW-0813">Transport</keyword>
<feature type="transmembrane region" description="Helical" evidence="18">
    <location>
        <begin position="192"/>
        <end position="210"/>
    </location>
</feature>
<evidence type="ECO:0000256" key="1">
    <source>
        <dbReference type="ARBA" id="ARBA00004448"/>
    </source>
</evidence>
<dbReference type="CTD" id="4536"/>
<dbReference type="EC" id="7.1.1.2" evidence="3"/>
<evidence type="ECO:0000256" key="15">
    <source>
        <dbReference type="ARBA" id="ARBA00023136"/>
    </source>
</evidence>
<organism evidence="20">
    <name type="scientific">Tegillarca granosa</name>
    <name type="common">Malaysian cockle</name>
    <name type="synonym">Anadara granosa</name>
    <dbReference type="NCBI Taxonomy" id="220873"/>
    <lineage>
        <taxon>Eukaryota</taxon>
        <taxon>Metazoa</taxon>
        <taxon>Spiralia</taxon>
        <taxon>Lophotrochozoa</taxon>
        <taxon>Mollusca</taxon>
        <taxon>Bivalvia</taxon>
        <taxon>Autobranchia</taxon>
        <taxon>Pteriomorphia</taxon>
        <taxon>Arcoida</taxon>
        <taxon>Arcoidea</taxon>
        <taxon>Arcidae</taxon>
        <taxon>Tegillarca</taxon>
    </lineage>
</organism>
<keyword evidence="9" id="KW-1278">Translocase</keyword>
<keyword evidence="15 18" id="KW-0472">Membrane</keyword>
<evidence type="ECO:0000256" key="8">
    <source>
        <dbReference type="ARBA" id="ARBA00022792"/>
    </source>
</evidence>
<evidence type="ECO:0000256" key="3">
    <source>
        <dbReference type="ARBA" id="ARBA00012944"/>
    </source>
</evidence>
<dbReference type="GO" id="GO:0008137">
    <property type="term" value="F:NADH dehydrogenase (ubiquinone) activity"/>
    <property type="evidence" value="ECO:0007669"/>
    <property type="project" value="UniProtKB-EC"/>
</dbReference>
<feature type="transmembrane region" description="Helical" evidence="18">
    <location>
        <begin position="330"/>
        <end position="354"/>
    </location>
</feature>
<evidence type="ECO:0000256" key="17">
    <source>
        <dbReference type="ARBA" id="ARBA00049551"/>
    </source>
</evidence>
<evidence type="ECO:0000256" key="16">
    <source>
        <dbReference type="ARBA" id="ARBA00031028"/>
    </source>
</evidence>
<keyword evidence="8" id="KW-0999">Mitochondrion inner membrane</keyword>
<accession>A0A0A7CJY7</accession>
<feature type="domain" description="NADH:quinone oxidoreductase/Mrp antiporter transmembrane" evidence="19">
    <location>
        <begin position="70"/>
        <end position="320"/>
    </location>
</feature>
<dbReference type="EMBL" id="KJ607173">
    <property type="protein sequence ID" value="AID49111.1"/>
    <property type="molecule type" value="Genomic_DNA"/>
</dbReference>
<keyword evidence="6" id="KW-0679">Respiratory chain</keyword>
<evidence type="ECO:0000256" key="9">
    <source>
        <dbReference type="ARBA" id="ARBA00022967"/>
    </source>
</evidence>
<keyword evidence="10" id="KW-0249">Electron transport</keyword>
<evidence type="ECO:0000256" key="7">
    <source>
        <dbReference type="ARBA" id="ARBA00022692"/>
    </source>
</evidence>
<evidence type="ECO:0000256" key="11">
    <source>
        <dbReference type="ARBA" id="ARBA00022989"/>
    </source>
</evidence>
<evidence type="ECO:0000259" key="19">
    <source>
        <dbReference type="Pfam" id="PF00361"/>
    </source>
</evidence>
<feature type="transmembrane region" description="Helical" evidence="18">
    <location>
        <begin position="132"/>
        <end position="154"/>
    </location>
</feature>
<evidence type="ECO:0000256" key="12">
    <source>
        <dbReference type="ARBA" id="ARBA00023027"/>
    </source>
</evidence>
<dbReference type="PANTHER" id="PTHR46552:SF1">
    <property type="entry name" value="NADH-UBIQUINONE OXIDOREDUCTASE CHAIN 2"/>
    <property type="match status" value="1"/>
</dbReference>
<keyword evidence="7 18" id="KW-0812">Transmembrane</keyword>
<dbReference type="GO" id="GO:0006120">
    <property type="term" value="P:mitochondrial electron transport, NADH to ubiquinone"/>
    <property type="evidence" value="ECO:0007669"/>
    <property type="project" value="TreeGrafter"/>
</dbReference>
<comment type="subcellular location">
    <subcellularLocation>
        <location evidence="1">Mitochondrion inner membrane</location>
        <topology evidence="1">Multi-pass membrane protein</topology>
    </subcellularLocation>
</comment>
<feature type="transmembrane region" description="Helical" evidence="18">
    <location>
        <begin position="366"/>
        <end position="388"/>
    </location>
</feature>
<feature type="transmembrane region" description="Helical" evidence="18">
    <location>
        <begin position="231"/>
        <end position="258"/>
    </location>
</feature>
<dbReference type="AlphaFoldDB" id="A0A0A7CJY7"/>
<dbReference type="GeneID" id="22833084"/>
<keyword evidence="12" id="KW-0520">NAD</keyword>